<dbReference type="EMBL" id="JAOTOJ010000011">
    <property type="protein sequence ID" value="KAK9394805.1"/>
    <property type="molecule type" value="Genomic_DNA"/>
</dbReference>
<reference evidence="1 2" key="1">
    <citation type="journal article" date="2024" name="Proc. Natl. Acad. Sci. U.S.A.">
        <title>The genetic regulatory architecture and epigenomic basis for age-related changes in rattlesnake venom.</title>
        <authorList>
            <person name="Hogan M.P."/>
            <person name="Holding M.L."/>
            <person name="Nystrom G.S."/>
            <person name="Colston T.J."/>
            <person name="Bartlett D.A."/>
            <person name="Mason A.J."/>
            <person name="Ellsworth S.A."/>
            <person name="Rautsaw R.M."/>
            <person name="Lawrence K.C."/>
            <person name="Strickland J.L."/>
            <person name="He B."/>
            <person name="Fraser P."/>
            <person name="Margres M.J."/>
            <person name="Gilbert D.M."/>
            <person name="Gibbs H.L."/>
            <person name="Parkinson C.L."/>
            <person name="Rokyta D.R."/>
        </authorList>
    </citation>
    <scope>NUCLEOTIDE SEQUENCE [LARGE SCALE GENOMIC DNA]</scope>
    <source>
        <strain evidence="1">DRR0105</strain>
    </source>
</reference>
<name>A0AAW1AXY0_CROAD</name>
<dbReference type="AlphaFoldDB" id="A0AAW1AXY0"/>
<keyword evidence="2" id="KW-1185">Reference proteome</keyword>
<organism evidence="1 2">
    <name type="scientific">Crotalus adamanteus</name>
    <name type="common">Eastern diamondback rattlesnake</name>
    <dbReference type="NCBI Taxonomy" id="8729"/>
    <lineage>
        <taxon>Eukaryota</taxon>
        <taxon>Metazoa</taxon>
        <taxon>Chordata</taxon>
        <taxon>Craniata</taxon>
        <taxon>Vertebrata</taxon>
        <taxon>Euteleostomi</taxon>
        <taxon>Lepidosauria</taxon>
        <taxon>Squamata</taxon>
        <taxon>Bifurcata</taxon>
        <taxon>Unidentata</taxon>
        <taxon>Episquamata</taxon>
        <taxon>Toxicofera</taxon>
        <taxon>Serpentes</taxon>
        <taxon>Colubroidea</taxon>
        <taxon>Viperidae</taxon>
        <taxon>Crotalinae</taxon>
        <taxon>Crotalus</taxon>
    </lineage>
</organism>
<evidence type="ECO:0000313" key="1">
    <source>
        <dbReference type="EMBL" id="KAK9394805.1"/>
    </source>
</evidence>
<protein>
    <submittedName>
        <fullName evidence="1">Uncharacterized protein</fullName>
    </submittedName>
</protein>
<evidence type="ECO:0000313" key="2">
    <source>
        <dbReference type="Proteomes" id="UP001474421"/>
    </source>
</evidence>
<sequence>MIYALKYYTRDISRPSKGPYSFIFNTFPKQNRCLNSKVQDKNKLPSLKLPEARIHGCWNCPSSNVNLDNSLKKKCTYFHFSKPIRLIPKPVPRKTSRDVLPCGRRQLAHHTAHDFIVTGLNCRVLWQRDLPLLPKMRRPKLELHVYLPSEKDGAGARSSGKRWNTDGVL</sequence>
<gene>
    <name evidence="1" type="ORF">NXF25_015333</name>
</gene>
<comment type="caution">
    <text evidence="1">The sequence shown here is derived from an EMBL/GenBank/DDBJ whole genome shotgun (WGS) entry which is preliminary data.</text>
</comment>
<proteinExistence type="predicted"/>
<dbReference type="Proteomes" id="UP001474421">
    <property type="component" value="Unassembled WGS sequence"/>
</dbReference>
<accession>A0AAW1AXY0</accession>